<dbReference type="Pfam" id="PF01555">
    <property type="entry name" value="N6_N4_Mtase"/>
    <property type="match status" value="2"/>
</dbReference>
<comment type="similarity">
    <text evidence="1 5">Belongs to the N(4)/N(6)-methyltransferase family.</text>
</comment>
<evidence type="ECO:0000256" key="4">
    <source>
        <dbReference type="ARBA" id="ARBA00047942"/>
    </source>
</evidence>
<dbReference type="Gene3D" id="3.40.50.150">
    <property type="entry name" value="Vaccinia Virus protein VP39"/>
    <property type="match status" value="2"/>
</dbReference>
<accession>A0A7W6DBF0</accession>
<evidence type="ECO:0000256" key="3">
    <source>
        <dbReference type="ARBA" id="ARBA00022679"/>
    </source>
</evidence>
<feature type="domain" description="DNA methylase N-4/N-6" evidence="6">
    <location>
        <begin position="403"/>
        <end position="466"/>
    </location>
</feature>
<evidence type="ECO:0000256" key="1">
    <source>
        <dbReference type="ARBA" id="ARBA00006594"/>
    </source>
</evidence>
<sequence>MAVQLHHADCRDVLRGIGDNTIDSVVTDPPYALVSIQKRFGKPGSAPAKDVYGRGAAGFMGKQWDTGEVAFSEEFWAEVLRVLKPGGHVVAFSGTRTYHRMAVAIEDAGFEIRDQLGWVYGSGFPKSHDVSRDIDKKGGNPLAWRAFSAAYAEAVKMSTLTHSNIDRALGIKSSSCYWARLDGRGGMPPRHHWDVVRDMLSLPPEMERLYDEAVRHDREVRNGSVSGSLSSATVEVLSAGTPVTAASRQWQGWGTALKPAWEPICLARKPLIGTVAENVLEHGTGAINIDGSRVPGGNEHTLGRWPANIVHDGSDEVISAFPDTKSGNRKAGEYGLMGYHGADTAPMPAIDGDSGSAARFFYCAKASRADRDAGLFGFEPKADTAHRRTNLETADRPHLRGLTKRANTHPTVKPTSLMQWLCRLITPPGGVILDPFMGSGSTGKAAVLEGFQFVGCEREDEYMPVARARIAAAGLEDML</sequence>
<keyword evidence="2 7" id="KW-0489">Methyltransferase</keyword>
<dbReference type="PROSITE" id="PS00092">
    <property type="entry name" value="N6_MTASE"/>
    <property type="match status" value="1"/>
</dbReference>
<dbReference type="PRINTS" id="PR00508">
    <property type="entry name" value="S21N4MTFRASE"/>
</dbReference>
<dbReference type="GO" id="GO:0003677">
    <property type="term" value="F:DNA binding"/>
    <property type="evidence" value="ECO:0007669"/>
    <property type="project" value="InterPro"/>
</dbReference>
<evidence type="ECO:0000259" key="6">
    <source>
        <dbReference type="Pfam" id="PF01555"/>
    </source>
</evidence>
<name>A0A7W6DBF0_9HYPH</name>
<comment type="caution">
    <text evidence="7">The sequence shown here is derived from an EMBL/GenBank/DDBJ whole genome shotgun (WGS) entry which is preliminary data.</text>
</comment>
<evidence type="ECO:0000313" key="8">
    <source>
        <dbReference type="Proteomes" id="UP000574761"/>
    </source>
</evidence>
<dbReference type="InterPro" id="IPR002052">
    <property type="entry name" value="DNA_methylase_N6_adenine_CS"/>
</dbReference>
<reference evidence="7 8" key="1">
    <citation type="submission" date="2020-08" db="EMBL/GenBank/DDBJ databases">
        <title>Genomic Encyclopedia of Type Strains, Phase IV (KMG-IV): sequencing the most valuable type-strain genomes for metagenomic binning, comparative biology and taxonomic classification.</title>
        <authorList>
            <person name="Goeker M."/>
        </authorList>
    </citation>
    <scope>NUCLEOTIDE SEQUENCE [LARGE SCALE GENOMIC DNA]</scope>
    <source>
        <strain evidence="7 8">DSM 100211</strain>
    </source>
</reference>
<gene>
    <name evidence="7" type="ORF">GGQ64_005385</name>
</gene>
<dbReference type="InterPro" id="IPR002941">
    <property type="entry name" value="DNA_methylase_N4/N6"/>
</dbReference>
<proteinExistence type="inferred from homology"/>
<evidence type="ECO:0000256" key="5">
    <source>
        <dbReference type="RuleBase" id="RU362026"/>
    </source>
</evidence>
<protein>
    <recommendedName>
        <fullName evidence="5">Methyltransferase</fullName>
        <ecNumber evidence="5">2.1.1.-</ecNumber>
    </recommendedName>
</protein>
<keyword evidence="8" id="KW-1185">Reference proteome</keyword>
<comment type="catalytic activity">
    <reaction evidence="4">
        <text>a 2'-deoxyadenosine in DNA + S-adenosyl-L-methionine = an N(6)-methyl-2'-deoxyadenosine in DNA + S-adenosyl-L-homocysteine + H(+)</text>
        <dbReference type="Rhea" id="RHEA:15197"/>
        <dbReference type="Rhea" id="RHEA-COMP:12418"/>
        <dbReference type="Rhea" id="RHEA-COMP:12419"/>
        <dbReference type="ChEBI" id="CHEBI:15378"/>
        <dbReference type="ChEBI" id="CHEBI:57856"/>
        <dbReference type="ChEBI" id="CHEBI:59789"/>
        <dbReference type="ChEBI" id="CHEBI:90615"/>
        <dbReference type="ChEBI" id="CHEBI:90616"/>
        <dbReference type="EC" id="2.1.1.72"/>
    </reaction>
</comment>
<dbReference type="AlphaFoldDB" id="A0A7W6DBF0"/>
<dbReference type="GO" id="GO:0032259">
    <property type="term" value="P:methylation"/>
    <property type="evidence" value="ECO:0007669"/>
    <property type="project" value="UniProtKB-KW"/>
</dbReference>
<organism evidence="7 8">
    <name type="scientific">Mycoplana azooxidifex</name>
    <dbReference type="NCBI Taxonomy" id="1636188"/>
    <lineage>
        <taxon>Bacteria</taxon>
        <taxon>Pseudomonadati</taxon>
        <taxon>Pseudomonadota</taxon>
        <taxon>Alphaproteobacteria</taxon>
        <taxon>Hyphomicrobiales</taxon>
        <taxon>Rhizobiaceae</taxon>
        <taxon>Mycoplana</taxon>
    </lineage>
</organism>
<dbReference type="EMBL" id="JACIEE010000015">
    <property type="protein sequence ID" value="MBB3980138.1"/>
    <property type="molecule type" value="Genomic_DNA"/>
</dbReference>
<dbReference type="GO" id="GO:0009007">
    <property type="term" value="F:site-specific DNA-methyltransferase (adenine-specific) activity"/>
    <property type="evidence" value="ECO:0007669"/>
    <property type="project" value="UniProtKB-EC"/>
</dbReference>
<dbReference type="GO" id="GO:0008170">
    <property type="term" value="F:N-methyltransferase activity"/>
    <property type="evidence" value="ECO:0007669"/>
    <property type="project" value="InterPro"/>
</dbReference>
<feature type="domain" description="DNA methylase N-4/N-6" evidence="6">
    <location>
        <begin position="22"/>
        <end position="128"/>
    </location>
</feature>
<keyword evidence="3" id="KW-0808">Transferase</keyword>
<evidence type="ECO:0000256" key="2">
    <source>
        <dbReference type="ARBA" id="ARBA00022603"/>
    </source>
</evidence>
<dbReference type="SUPFAM" id="SSF53335">
    <property type="entry name" value="S-adenosyl-L-methionine-dependent methyltransferases"/>
    <property type="match status" value="1"/>
</dbReference>
<dbReference type="InterPro" id="IPR029063">
    <property type="entry name" value="SAM-dependent_MTases_sf"/>
</dbReference>
<dbReference type="Proteomes" id="UP000574761">
    <property type="component" value="Unassembled WGS sequence"/>
</dbReference>
<dbReference type="EC" id="2.1.1.-" evidence="5"/>
<evidence type="ECO:0000313" key="7">
    <source>
        <dbReference type="EMBL" id="MBB3980138.1"/>
    </source>
</evidence>
<dbReference type="InterPro" id="IPR001091">
    <property type="entry name" value="RM_Methyltransferase"/>
</dbReference>